<proteinExistence type="inferred from homology"/>
<evidence type="ECO:0000313" key="6">
    <source>
        <dbReference type="EMBL" id="PPI87992.1"/>
    </source>
</evidence>
<comment type="function">
    <text evidence="4">Required for insertion of 4Fe-4S clusters for at least IspG.</text>
</comment>
<dbReference type="HAMAP" id="MF_01380">
    <property type="entry name" value="Fe_S_insert_ErpA"/>
    <property type="match status" value="1"/>
</dbReference>
<dbReference type="Proteomes" id="UP000296153">
    <property type="component" value="Unassembled WGS sequence"/>
</dbReference>
<feature type="binding site" evidence="4">
    <location>
        <position position="105"/>
    </location>
    <ligand>
        <name>iron-sulfur cluster</name>
        <dbReference type="ChEBI" id="CHEBI:30408"/>
    </ligand>
</feature>
<protein>
    <recommendedName>
        <fullName evidence="4">Iron-sulfur cluster insertion protein ErpA</fullName>
    </recommendedName>
</protein>
<keyword evidence="1 4" id="KW-0479">Metal-binding</keyword>
<keyword evidence="2 4" id="KW-0408">Iron</keyword>
<evidence type="ECO:0000256" key="4">
    <source>
        <dbReference type="HAMAP-Rule" id="MF_01380"/>
    </source>
</evidence>
<dbReference type="RefSeq" id="WP_136131020.1">
    <property type="nucleotide sequence ID" value="NZ_PDKT01000002.1"/>
</dbReference>
<evidence type="ECO:0000256" key="2">
    <source>
        <dbReference type="ARBA" id="ARBA00023004"/>
    </source>
</evidence>
<dbReference type="InterPro" id="IPR035903">
    <property type="entry name" value="HesB-like_dom_sf"/>
</dbReference>
<dbReference type="InterPro" id="IPR023063">
    <property type="entry name" value="ErpA_proteobact"/>
</dbReference>
<sequence>MKITPLNFTNAALNKIKYLIKNEKNELLKLRIYISGGGCSGFQYGFKLDDKIHKEDIIFKKNGITLIIDPISIQYLSGSSIDYKETLEGSRFTVMNPNAKTTCSCGSSFSI</sequence>
<dbReference type="GO" id="GO:0005506">
    <property type="term" value="F:iron ion binding"/>
    <property type="evidence" value="ECO:0007669"/>
    <property type="project" value="UniProtKB-UniRule"/>
</dbReference>
<reference evidence="6 7" key="1">
    <citation type="journal article" date="2018" name="Genome Biol. Evol.">
        <title>Cladogenesis and Genomic Streamlining in Extracellular Endosymbionts of Tropical Stink Bugs.</title>
        <authorList>
            <person name="Otero-Bravo A."/>
            <person name="Goffredi S."/>
            <person name="Sabree Z.L."/>
        </authorList>
    </citation>
    <scope>NUCLEOTIDE SEQUENCE [LARGE SCALE GENOMIC DNA]</scope>
    <source>
        <strain evidence="6 7">SoEE</strain>
    </source>
</reference>
<accession>A0A2P5T0B9</accession>
<evidence type="ECO:0000256" key="3">
    <source>
        <dbReference type="ARBA" id="ARBA00023014"/>
    </source>
</evidence>
<dbReference type="GO" id="GO:0051537">
    <property type="term" value="F:2 iron, 2 sulfur cluster binding"/>
    <property type="evidence" value="ECO:0007669"/>
    <property type="project" value="TreeGrafter"/>
</dbReference>
<dbReference type="GO" id="GO:0051539">
    <property type="term" value="F:4 iron, 4 sulfur cluster binding"/>
    <property type="evidence" value="ECO:0007669"/>
    <property type="project" value="TreeGrafter"/>
</dbReference>
<dbReference type="FunFam" id="2.60.300.12:FF:000002">
    <property type="entry name" value="Iron-sulfur cluster insertion protein ErpA"/>
    <property type="match status" value="1"/>
</dbReference>
<dbReference type="PROSITE" id="PS01152">
    <property type="entry name" value="HESB"/>
    <property type="match status" value="1"/>
</dbReference>
<feature type="binding site" evidence="4">
    <location>
        <position position="103"/>
    </location>
    <ligand>
        <name>iron-sulfur cluster</name>
        <dbReference type="ChEBI" id="CHEBI:30408"/>
    </ligand>
</feature>
<comment type="similarity">
    <text evidence="4">Belongs to the HesB/IscA family.</text>
</comment>
<name>A0A2P5T0B9_9GAMM</name>
<dbReference type="NCBIfam" id="TIGR00049">
    <property type="entry name" value="iron-sulfur cluster assembly accessory protein"/>
    <property type="match status" value="1"/>
</dbReference>
<gene>
    <name evidence="4" type="primary">erpA</name>
    <name evidence="6" type="ORF">CRV12_02140</name>
</gene>
<dbReference type="NCBIfam" id="NF010147">
    <property type="entry name" value="PRK13623.1"/>
    <property type="match status" value="1"/>
</dbReference>
<evidence type="ECO:0000313" key="7">
    <source>
        <dbReference type="Proteomes" id="UP000296153"/>
    </source>
</evidence>
<dbReference type="PANTHER" id="PTHR43011:SF1">
    <property type="entry name" value="IRON-SULFUR CLUSTER ASSEMBLY 2 HOMOLOG, MITOCHONDRIAL"/>
    <property type="match status" value="1"/>
</dbReference>
<feature type="binding site" evidence="4">
    <location>
        <position position="39"/>
    </location>
    <ligand>
        <name>iron-sulfur cluster</name>
        <dbReference type="ChEBI" id="CHEBI:30408"/>
    </ligand>
</feature>
<dbReference type="Pfam" id="PF01521">
    <property type="entry name" value="Fe-S_biosyn"/>
    <property type="match status" value="1"/>
</dbReference>
<comment type="caution">
    <text evidence="6">The sequence shown here is derived from an EMBL/GenBank/DDBJ whole genome shotgun (WGS) entry which is preliminary data.</text>
</comment>
<comment type="subunit">
    <text evidence="4">Homodimer.</text>
</comment>
<dbReference type="EMBL" id="PDKT01000002">
    <property type="protein sequence ID" value="PPI87992.1"/>
    <property type="molecule type" value="Genomic_DNA"/>
</dbReference>
<dbReference type="GO" id="GO:0016226">
    <property type="term" value="P:iron-sulfur cluster assembly"/>
    <property type="evidence" value="ECO:0007669"/>
    <property type="project" value="UniProtKB-UniRule"/>
</dbReference>
<dbReference type="InterPro" id="IPR016092">
    <property type="entry name" value="ATAP"/>
</dbReference>
<feature type="domain" description="Core" evidence="5">
    <location>
        <begin position="6"/>
        <end position="106"/>
    </location>
</feature>
<keyword evidence="3 4" id="KW-0411">Iron-sulfur</keyword>
<dbReference type="InterPro" id="IPR000361">
    <property type="entry name" value="ATAP_core_dom"/>
</dbReference>
<evidence type="ECO:0000256" key="1">
    <source>
        <dbReference type="ARBA" id="ARBA00022723"/>
    </source>
</evidence>
<dbReference type="Gene3D" id="2.60.300.12">
    <property type="entry name" value="HesB-like domain"/>
    <property type="match status" value="1"/>
</dbReference>
<organism evidence="6 7">
    <name type="scientific">Candidatus Pantoea edessiphila</name>
    <dbReference type="NCBI Taxonomy" id="2044610"/>
    <lineage>
        <taxon>Bacteria</taxon>
        <taxon>Pseudomonadati</taxon>
        <taxon>Pseudomonadota</taxon>
        <taxon>Gammaproteobacteria</taxon>
        <taxon>Enterobacterales</taxon>
        <taxon>Erwiniaceae</taxon>
        <taxon>Pantoea</taxon>
    </lineage>
</organism>
<dbReference type="InterPro" id="IPR017870">
    <property type="entry name" value="FeS_cluster_insertion_CS"/>
</dbReference>
<comment type="cofactor">
    <cofactor evidence="4">
        <name>iron-sulfur cluster</name>
        <dbReference type="ChEBI" id="CHEBI:30408"/>
    </cofactor>
    <text evidence="4">Binds 1 iron-sulfur cluster per subunit.</text>
</comment>
<dbReference type="PANTHER" id="PTHR43011">
    <property type="entry name" value="IRON-SULFUR CLUSTER ASSEMBLY 2 HOMOLOG, MITOCHONDRIAL"/>
    <property type="match status" value="1"/>
</dbReference>
<dbReference type="OrthoDB" id="9801228at2"/>
<dbReference type="AlphaFoldDB" id="A0A2P5T0B9"/>
<evidence type="ECO:0000259" key="5">
    <source>
        <dbReference type="Pfam" id="PF01521"/>
    </source>
</evidence>
<dbReference type="SUPFAM" id="SSF89360">
    <property type="entry name" value="HesB-like domain"/>
    <property type="match status" value="1"/>
</dbReference>